<dbReference type="Pfam" id="PF21743">
    <property type="entry name" value="PTM_DIR17_Tudor"/>
    <property type="match status" value="1"/>
</dbReference>
<dbReference type="InterPro" id="IPR028942">
    <property type="entry name" value="WHIM1_dom"/>
</dbReference>
<comment type="subcellular location">
    <subcellularLocation>
        <location evidence="1">Nucleus</location>
    </subcellularLocation>
</comment>
<dbReference type="InterPro" id="IPR001965">
    <property type="entry name" value="Znf_PHD"/>
</dbReference>
<dbReference type="PANTHER" id="PTHR46508">
    <property type="entry name" value="PHD FINGER FAMILY PROTEIN"/>
    <property type="match status" value="1"/>
</dbReference>
<feature type="region of interest" description="Disordered" evidence="7">
    <location>
        <begin position="1"/>
        <end position="30"/>
    </location>
</feature>
<dbReference type="PANTHER" id="PTHR46508:SF1">
    <property type="entry name" value="PHD FINGER FAMILY PROTEIN"/>
    <property type="match status" value="1"/>
</dbReference>
<dbReference type="GO" id="GO:0000785">
    <property type="term" value="C:chromatin"/>
    <property type="evidence" value="ECO:0007669"/>
    <property type="project" value="UniProtKB-ARBA"/>
</dbReference>
<dbReference type="InterPro" id="IPR056618">
    <property type="entry name" value="Chromo_PTM"/>
</dbReference>
<dbReference type="CDD" id="cd20401">
    <property type="entry name" value="Tudor_AtPTM-like"/>
    <property type="match status" value="1"/>
</dbReference>
<dbReference type="GO" id="GO:0008270">
    <property type="term" value="F:zinc ion binding"/>
    <property type="evidence" value="ECO:0007669"/>
    <property type="project" value="UniProtKB-KW"/>
</dbReference>
<dbReference type="Pfam" id="PF02791">
    <property type="entry name" value="DDT"/>
    <property type="match status" value="1"/>
</dbReference>
<keyword evidence="4" id="KW-0862">Zinc</keyword>
<evidence type="ECO:0000256" key="5">
    <source>
        <dbReference type="ARBA" id="ARBA00023242"/>
    </source>
</evidence>
<feature type="region of interest" description="Disordered" evidence="7">
    <location>
        <begin position="1438"/>
        <end position="1457"/>
    </location>
</feature>
<dbReference type="EMBL" id="NKQK01000028">
    <property type="protein sequence ID" value="PSR86517.1"/>
    <property type="molecule type" value="Genomic_DNA"/>
</dbReference>
<evidence type="ECO:0000313" key="11">
    <source>
        <dbReference type="Proteomes" id="UP000241394"/>
    </source>
</evidence>
<evidence type="ECO:0000313" key="10">
    <source>
        <dbReference type="EMBL" id="PSR86517.1"/>
    </source>
</evidence>
<evidence type="ECO:0000259" key="8">
    <source>
        <dbReference type="PROSITE" id="PS50016"/>
    </source>
</evidence>
<keyword evidence="3 6" id="KW-0863">Zinc-finger</keyword>
<dbReference type="CDD" id="cd15489">
    <property type="entry name" value="PHD_SF"/>
    <property type="match status" value="1"/>
</dbReference>
<feature type="domain" description="PHD-type" evidence="8">
    <location>
        <begin position="430"/>
        <end position="477"/>
    </location>
</feature>
<evidence type="ECO:0000256" key="4">
    <source>
        <dbReference type="ARBA" id="ARBA00022833"/>
    </source>
</evidence>
<dbReference type="InterPro" id="IPR018501">
    <property type="entry name" value="DDT_dom"/>
</dbReference>
<keyword evidence="5" id="KW-0539">Nucleus</keyword>
<dbReference type="PROSITE" id="PS50827">
    <property type="entry name" value="DDT"/>
    <property type="match status" value="1"/>
</dbReference>
<evidence type="ECO:0000256" key="1">
    <source>
        <dbReference type="ARBA" id="ARBA00004123"/>
    </source>
</evidence>
<dbReference type="FunCoup" id="A0A2R6P796">
    <property type="interactions" value="4392"/>
</dbReference>
<proteinExistence type="predicted"/>
<dbReference type="InterPro" id="IPR047365">
    <property type="entry name" value="Tudor_AtPTM-like"/>
</dbReference>
<dbReference type="InterPro" id="IPR011011">
    <property type="entry name" value="Znf_FYVE_PHD"/>
</dbReference>
<dbReference type="InterPro" id="IPR019787">
    <property type="entry name" value="Znf_PHD-finger"/>
</dbReference>
<sequence>MEPEVIRTERRGRKRRREDVQNSLADSQVKKQVSETRSRALVERYVKKEFEGSGVFLGKIVYYDTGLYRVDYEDGDCEDLESGEVREFLIGDDDFDDALMVRKKKLDELIAKKDVKAKDLVVEGNIVASANAVERVEAPSLNEFTNDGANELDAVQVAAAAAVDADDSSSDSCEYARDDFSSEVDAPLVLPPQLPPSSGNIGVPEEYVLHLFSVYSFLRSFGIQLFLSPFGLDDFVGSLNCLVPNTLLDAIHIALMRALRCRLEMLPSDGSEKASKCLRFNDWSLLDTFTWPVYLVQYLMVMGYINGPEWKGFYRDVVDKNYCTLSVGWKLMVLQILCDDVLESEEIRAEIDMREELEVGIDSDAVATVHPESWLRRVHPRYSKTSACKNEEAMKIVAENGTKSFCNSSYLGEKGNEMDADADIAHDGNSDECRLCGMDGTLLCCDGCPSAYHSRCIGLSKLFIPEGEWHCPECTINKIGLTITRGTSVKGAEVFGIDSYGQAFFGTCNHLLVLKFSVNSEPCLRYYSQNDIPNVLQALHSSVEHIFLYSEICKGILQYWDICKDILPLGETFEMGQRSANIKEVDVLGNESHIVKDMVEGENFASCVTGEEPSFDWSLLDTLSQTEYHGQDSGDTTIEQFFCLRNTKLSEQTKVDYTMSSSSVSQQVEPSGTGHQSFTRKPSLIEFATCTSRISDRSFRENVNNKCVGVNMSSQRKEGNELVGGRGNMNSSGACIYMGLHFKSDEYINNYVHGEFAASAAANLAVLSSEENRVSNSHVLDNRRNVVSANISLQIKAFSSAATRFFWPNSEKKLLEVPRERCGWCFSCKAPVASKRGCLLNAAASYAIKGAIKILAGLHPARNIEGSLPGIAVYIMFMEESLSGLTAGPFRRALHRNQWRKRLEQATTCREIKTLLLEFEENIRIVALSGDWVKLVDNWSIETSVTQSATCATGLTQKRGPSGRRGRKPSAVSEVTSDDHLDDLNDFNWWRGGMLSKRISQRGVLPRSVVKKAARRGGCRKIPGIYYAESFEIPKRRRQCIWRAAVEMSKNTSQLALQVRYLDLHVRWCDLVPPEQNFQDGKGPETEASAFRNASVCDKQIMKDKIIYGVAFGNQKHLPSRVLKNMLKVDQCEDGNETYWFNETYVPLYLIKEYEENVDKKLPPLADKPVNMISDLQRRQLKASRKDIFCYLSLKRDNLDKCCCASCQLDVLLRHSVKCSTCQGFCHKQCTMGSTPHSIDAFEFMGTCKQCYQAKTLRQRENSEESPTSPLLLQGQKLHNAVTVSKGAKQNSINQPLTSVRQSQISLKTKPAMKDCDLATKNRKLSSWGLIRKKNPEGYGIDFRLNNILLRNNSDVSWLEPVCHLCHEPYNSDLMYIRCETCKKWYHTEAVELEESDIFYVIGFKCCKCRRIKSPVCPYSNPERMKISNAKRPHIRVRKTKKTDEEPDCGTNSEQFKELGSTTPLLPTSVEVECAEDDNLLFSFPSIGQFGEHNSEMDFEWNIPAVSGPGPQKLPVRRHMKHENYVDGASGNDPSWIESSAPMESNNLVNPAEESLAPHLEWDVSINGFEDGLLFDCEGLNYEDMEFEPQTYFSFAELLASDDGGQLDGIDASGDVRRDWENSSAVPRDGLSDQSEFGTDYQQEPTISIKPAGDS</sequence>
<dbReference type="PROSITE" id="PS01359">
    <property type="entry name" value="ZF_PHD_1"/>
    <property type="match status" value="1"/>
</dbReference>
<reference evidence="10 11" key="1">
    <citation type="submission" date="2017-07" db="EMBL/GenBank/DDBJ databases">
        <title>An improved, manually edited Actinidia chinensis var. chinensis (kiwifruit) genome highlights the challenges associated with draft genomes and gene prediction in plants.</title>
        <authorList>
            <person name="Pilkington S."/>
            <person name="Crowhurst R."/>
            <person name="Hilario E."/>
            <person name="Nardozza S."/>
            <person name="Fraser L."/>
            <person name="Peng Y."/>
            <person name="Gunaseelan K."/>
            <person name="Simpson R."/>
            <person name="Tahir J."/>
            <person name="Deroles S."/>
            <person name="Templeton K."/>
            <person name="Luo Z."/>
            <person name="Davy M."/>
            <person name="Cheng C."/>
            <person name="Mcneilage M."/>
            <person name="Scaglione D."/>
            <person name="Liu Y."/>
            <person name="Zhang Q."/>
            <person name="Datson P."/>
            <person name="De Silva N."/>
            <person name="Gardiner S."/>
            <person name="Bassett H."/>
            <person name="Chagne D."/>
            <person name="Mccallum J."/>
            <person name="Dzierzon H."/>
            <person name="Deng C."/>
            <person name="Wang Y.-Y."/>
            <person name="Barron N."/>
            <person name="Manako K."/>
            <person name="Bowen J."/>
            <person name="Foster T."/>
            <person name="Erridge Z."/>
            <person name="Tiffin H."/>
            <person name="Waite C."/>
            <person name="Davies K."/>
            <person name="Grierson E."/>
            <person name="Laing W."/>
            <person name="Kirk R."/>
            <person name="Chen X."/>
            <person name="Wood M."/>
            <person name="Montefiori M."/>
            <person name="Brummell D."/>
            <person name="Schwinn K."/>
            <person name="Catanach A."/>
            <person name="Fullerton C."/>
            <person name="Li D."/>
            <person name="Meiyalaghan S."/>
            <person name="Nieuwenhuizen N."/>
            <person name="Read N."/>
            <person name="Prakash R."/>
            <person name="Hunter D."/>
            <person name="Zhang H."/>
            <person name="Mckenzie M."/>
            <person name="Knabel M."/>
            <person name="Harris A."/>
            <person name="Allan A."/>
            <person name="Chen A."/>
            <person name="Janssen B."/>
            <person name="Plunkett B."/>
            <person name="Dwamena C."/>
            <person name="Voogd C."/>
            <person name="Leif D."/>
            <person name="Lafferty D."/>
            <person name="Souleyre E."/>
            <person name="Varkonyi-Gasic E."/>
            <person name="Gambi F."/>
            <person name="Hanley J."/>
            <person name="Yao J.-L."/>
            <person name="Cheung J."/>
            <person name="David K."/>
            <person name="Warren B."/>
            <person name="Marsh K."/>
            <person name="Snowden K."/>
            <person name="Lin-Wang K."/>
            <person name="Brian L."/>
            <person name="Martinez-Sanchez M."/>
            <person name="Wang M."/>
            <person name="Ileperuma N."/>
            <person name="Macnee N."/>
            <person name="Campin R."/>
            <person name="Mcatee P."/>
            <person name="Drummond R."/>
            <person name="Espley R."/>
            <person name="Ireland H."/>
            <person name="Wu R."/>
            <person name="Atkinson R."/>
            <person name="Karunairetnam S."/>
            <person name="Bulley S."/>
            <person name="Chunkath S."/>
            <person name="Hanley Z."/>
            <person name="Storey R."/>
            <person name="Thrimawithana A."/>
            <person name="Thomson S."/>
            <person name="David C."/>
            <person name="Testolin R."/>
        </authorList>
    </citation>
    <scope>NUCLEOTIDE SEQUENCE [LARGE SCALE GENOMIC DNA]</scope>
    <source>
        <strain evidence="11">cv. Red5</strain>
        <tissue evidence="10">Young leaf</tissue>
    </source>
</reference>
<dbReference type="STRING" id="1590841.A0A2R6P796"/>
<name>A0A2R6P796_ACTCC</name>
<dbReference type="CDD" id="cd15532">
    <property type="entry name" value="PHD2_CHD_II"/>
    <property type="match status" value="1"/>
</dbReference>
<dbReference type="Pfam" id="PF15612">
    <property type="entry name" value="WHIM1"/>
    <property type="match status" value="1"/>
</dbReference>
<feature type="domain" description="DDT" evidence="9">
    <location>
        <begin position="205"/>
        <end position="265"/>
    </location>
</feature>
<dbReference type="SMART" id="SM00571">
    <property type="entry name" value="DDT"/>
    <property type="match status" value="1"/>
</dbReference>
<dbReference type="Pfam" id="PF24294">
    <property type="entry name" value="Chromo_PTM"/>
    <property type="match status" value="1"/>
</dbReference>
<organism evidence="10 11">
    <name type="scientific">Actinidia chinensis var. chinensis</name>
    <name type="common">Chinese soft-hair kiwi</name>
    <dbReference type="NCBI Taxonomy" id="1590841"/>
    <lineage>
        <taxon>Eukaryota</taxon>
        <taxon>Viridiplantae</taxon>
        <taxon>Streptophyta</taxon>
        <taxon>Embryophyta</taxon>
        <taxon>Tracheophyta</taxon>
        <taxon>Spermatophyta</taxon>
        <taxon>Magnoliopsida</taxon>
        <taxon>eudicotyledons</taxon>
        <taxon>Gunneridae</taxon>
        <taxon>Pentapetalae</taxon>
        <taxon>asterids</taxon>
        <taxon>Ericales</taxon>
        <taxon>Actinidiaceae</taxon>
        <taxon>Actinidia</taxon>
    </lineage>
</organism>
<dbReference type="Pfam" id="PF00628">
    <property type="entry name" value="PHD"/>
    <property type="match status" value="1"/>
</dbReference>
<keyword evidence="11" id="KW-1185">Reference proteome</keyword>
<dbReference type="Gene3D" id="3.30.40.10">
    <property type="entry name" value="Zinc/RING finger domain, C3HC4 (zinc finger)"/>
    <property type="match status" value="2"/>
</dbReference>
<evidence type="ECO:0000256" key="6">
    <source>
        <dbReference type="PROSITE-ProRule" id="PRU00146"/>
    </source>
</evidence>
<dbReference type="InterPro" id="IPR013083">
    <property type="entry name" value="Znf_RING/FYVE/PHD"/>
</dbReference>
<gene>
    <name evidence="10" type="ORF">CEY00_Acc32139</name>
</gene>
<evidence type="ECO:0000256" key="2">
    <source>
        <dbReference type="ARBA" id="ARBA00022723"/>
    </source>
</evidence>
<dbReference type="Gramene" id="PSR86517">
    <property type="protein sequence ID" value="PSR86517"/>
    <property type="gene ID" value="CEY00_Acc32139"/>
</dbReference>
<accession>A0A2R6P796</accession>
<dbReference type="GO" id="GO:0005634">
    <property type="term" value="C:nucleus"/>
    <property type="evidence" value="ECO:0007669"/>
    <property type="project" value="UniProtKB-SubCell"/>
</dbReference>
<keyword evidence="2" id="KW-0479">Metal-binding</keyword>
<dbReference type="InParanoid" id="A0A2R6P796"/>
<dbReference type="OrthoDB" id="784962at2759"/>
<comment type="caution">
    <text evidence="10">The sequence shown here is derived from an EMBL/GenBank/DDBJ whole genome shotgun (WGS) entry which is preliminary data.</text>
</comment>
<dbReference type="Proteomes" id="UP000241394">
    <property type="component" value="Chromosome LG28"/>
</dbReference>
<protein>
    <submittedName>
        <fullName evidence="10">DDT domain-containing protein</fullName>
    </submittedName>
</protein>
<evidence type="ECO:0000256" key="3">
    <source>
        <dbReference type="ARBA" id="ARBA00022771"/>
    </source>
</evidence>
<feature type="compositionally biased region" description="Polar residues" evidence="7">
    <location>
        <begin position="1632"/>
        <end position="1646"/>
    </location>
</feature>
<dbReference type="SMART" id="SM00249">
    <property type="entry name" value="PHD"/>
    <property type="match status" value="2"/>
</dbReference>
<dbReference type="SUPFAM" id="SSF57903">
    <property type="entry name" value="FYVE/PHD zinc finger"/>
    <property type="match status" value="2"/>
</dbReference>
<dbReference type="OMA" id="WASERNE"/>
<evidence type="ECO:0000259" key="9">
    <source>
        <dbReference type="PROSITE" id="PS50827"/>
    </source>
</evidence>
<dbReference type="InterPro" id="IPR019786">
    <property type="entry name" value="Zinc_finger_PHD-type_CS"/>
</dbReference>
<feature type="region of interest" description="Disordered" evidence="7">
    <location>
        <begin position="1606"/>
        <end position="1655"/>
    </location>
</feature>
<dbReference type="PROSITE" id="PS50016">
    <property type="entry name" value="ZF_PHD_2"/>
    <property type="match status" value="1"/>
</dbReference>
<evidence type="ECO:0000256" key="7">
    <source>
        <dbReference type="SAM" id="MobiDB-lite"/>
    </source>
</evidence>
<feature type="region of interest" description="Disordered" evidence="7">
    <location>
        <begin position="952"/>
        <end position="975"/>
    </location>
</feature>
<reference evidence="11" key="2">
    <citation type="journal article" date="2018" name="BMC Genomics">
        <title>A manually annotated Actinidia chinensis var. chinensis (kiwifruit) genome highlights the challenges associated with draft genomes and gene prediction in plants.</title>
        <authorList>
            <person name="Pilkington S.M."/>
            <person name="Crowhurst R."/>
            <person name="Hilario E."/>
            <person name="Nardozza S."/>
            <person name="Fraser L."/>
            <person name="Peng Y."/>
            <person name="Gunaseelan K."/>
            <person name="Simpson R."/>
            <person name="Tahir J."/>
            <person name="Deroles S.C."/>
            <person name="Templeton K."/>
            <person name="Luo Z."/>
            <person name="Davy M."/>
            <person name="Cheng C."/>
            <person name="McNeilage M."/>
            <person name="Scaglione D."/>
            <person name="Liu Y."/>
            <person name="Zhang Q."/>
            <person name="Datson P."/>
            <person name="De Silva N."/>
            <person name="Gardiner S.E."/>
            <person name="Bassett H."/>
            <person name="Chagne D."/>
            <person name="McCallum J."/>
            <person name="Dzierzon H."/>
            <person name="Deng C."/>
            <person name="Wang Y.Y."/>
            <person name="Barron L."/>
            <person name="Manako K."/>
            <person name="Bowen J."/>
            <person name="Foster T.M."/>
            <person name="Erridge Z.A."/>
            <person name="Tiffin H."/>
            <person name="Waite C.N."/>
            <person name="Davies K.M."/>
            <person name="Grierson E.P."/>
            <person name="Laing W.A."/>
            <person name="Kirk R."/>
            <person name="Chen X."/>
            <person name="Wood M."/>
            <person name="Montefiori M."/>
            <person name="Brummell D.A."/>
            <person name="Schwinn K.E."/>
            <person name="Catanach A."/>
            <person name="Fullerton C."/>
            <person name="Li D."/>
            <person name="Meiyalaghan S."/>
            <person name="Nieuwenhuizen N."/>
            <person name="Read N."/>
            <person name="Prakash R."/>
            <person name="Hunter D."/>
            <person name="Zhang H."/>
            <person name="McKenzie M."/>
            <person name="Knabel M."/>
            <person name="Harris A."/>
            <person name="Allan A.C."/>
            <person name="Gleave A."/>
            <person name="Chen A."/>
            <person name="Janssen B.J."/>
            <person name="Plunkett B."/>
            <person name="Ampomah-Dwamena C."/>
            <person name="Voogd C."/>
            <person name="Leif D."/>
            <person name="Lafferty D."/>
            <person name="Souleyre E.J.F."/>
            <person name="Varkonyi-Gasic E."/>
            <person name="Gambi F."/>
            <person name="Hanley J."/>
            <person name="Yao J.L."/>
            <person name="Cheung J."/>
            <person name="David K.M."/>
            <person name="Warren B."/>
            <person name="Marsh K."/>
            <person name="Snowden K.C."/>
            <person name="Lin-Wang K."/>
            <person name="Brian L."/>
            <person name="Martinez-Sanchez M."/>
            <person name="Wang M."/>
            <person name="Ileperuma N."/>
            <person name="Macnee N."/>
            <person name="Campin R."/>
            <person name="McAtee P."/>
            <person name="Drummond R.S.M."/>
            <person name="Espley R.V."/>
            <person name="Ireland H.S."/>
            <person name="Wu R."/>
            <person name="Atkinson R.G."/>
            <person name="Karunairetnam S."/>
            <person name="Bulley S."/>
            <person name="Chunkath S."/>
            <person name="Hanley Z."/>
            <person name="Storey R."/>
            <person name="Thrimawithana A.H."/>
            <person name="Thomson S."/>
            <person name="David C."/>
            <person name="Testolin R."/>
            <person name="Huang H."/>
            <person name="Hellens R.P."/>
            <person name="Schaffer R.J."/>
        </authorList>
    </citation>
    <scope>NUCLEOTIDE SEQUENCE [LARGE SCALE GENOMIC DNA]</scope>
    <source>
        <strain evidence="11">cv. Red5</strain>
    </source>
</reference>